<dbReference type="RefSeq" id="XP_017698351.2">
    <property type="nucleotide sequence ID" value="XM_017842862.3"/>
</dbReference>
<dbReference type="GO" id="GO:0005634">
    <property type="term" value="C:nucleus"/>
    <property type="evidence" value="ECO:0007669"/>
    <property type="project" value="UniProtKB-SubCell"/>
</dbReference>
<dbReference type="GO" id="GO:0005737">
    <property type="term" value="C:cytoplasm"/>
    <property type="evidence" value="ECO:0007669"/>
    <property type="project" value="UniProtKB-SubCell"/>
</dbReference>
<evidence type="ECO:0000313" key="13">
    <source>
        <dbReference type="RefSeq" id="XP_026660572.2"/>
    </source>
</evidence>
<keyword evidence="4" id="KW-0963">Cytoplasm</keyword>
<keyword evidence="8" id="KW-0175">Coiled coil</keyword>
<name>A0A8B7MU43_PHODC</name>
<evidence type="ECO:0000313" key="15">
    <source>
        <dbReference type="RefSeq" id="XP_038970696.1"/>
    </source>
</evidence>
<evidence type="ECO:0000256" key="2">
    <source>
        <dbReference type="ARBA" id="ARBA00004496"/>
    </source>
</evidence>
<dbReference type="PANTHER" id="PTHR19321">
    <property type="entry name" value="PROTEIN REGULATOR OF CYTOKINESIS 1 PRC1-RELATED"/>
    <property type="match status" value="1"/>
</dbReference>
<evidence type="ECO:0000256" key="7">
    <source>
        <dbReference type="ARBA" id="ARBA00023242"/>
    </source>
</evidence>
<keyword evidence="10" id="KW-1185">Reference proteome</keyword>
<evidence type="ECO:0000256" key="1">
    <source>
        <dbReference type="ARBA" id="ARBA00004123"/>
    </source>
</evidence>
<evidence type="ECO:0000256" key="3">
    <source>
        <dbReference type="ARBA" id="ARBA00006187"/>
    </source>
</evidence>
<evidence type="ECO:0000256" key="8">
    <source>
        <dbReference type="SAM" id="Coils"/>
    </source>
</evidence>
<evidence type="ECO:0000256" key="5">
    <source>
        <dbReference type="ARBA" id="ARBA00022553"/>
    </source>
</evidence>
<dbReference type="AlphaFoldDB" id="A0A8B7MU43"/>
<accession>A0A8B7MU43</accession>
<evidence type="ECO:0000313" key="11">
    <source>
        <dbReference type="RefSeq" id="XP_017698351.2"/>
    </source>
</evidence>
<dbReference type="PANTHER" id="PTHR19321:SF7">
    <property type="entry name" value="65-KDA MICROTUBULE-ASSOCIATED PROTEIN 3"/>
    <property type="match status" value="1"/>
</dbReference>
<dbReference type="Proteomes" id="UP000228380">
    <property type="component" value="Chromosome 17"/>
</dbReference>
<feature type="coiled-coil region" evidence="8">
    <location>
        <begin position="49"/>
        <end position="83"/>
    </location>
</feature>
<dbReference type="RefSeq" id="XP_026660572.2">
    <property type="nucleotide sequence ID" value="XM_026804771.2"/>
</dbReference>
<feature type="compositionally biased region" description="Polar residues" evidence="9">
    <location>
        <begin position="574"/>
        <end position="585"/>
    </location>
</feature>
<comment type="similarity">
    <text evidence="3">Belongs to the MAP65/ASE1 family.</text>
</comment>
<evidence type="ECO:0000256" key="6">
    <source>
        <dbReference type="ARBA" id="ARBA00022701"/>
    </source>
</evidence>
<dbReference type="RefSeq" id="XP_038970696.1">
    <property type="nucleotide sequence ID" value="XM_039114768.1"/>
</dbReference>
<keyword evidence="5" id="KW-0597">Phosphoprotein</keyword>
<reference evidence="11 12" key="2">
    <citation type="submission" date="2025-04" db="UniProtKB">
        <authorList>
            <consortium name="RefSeq"/>
        </authorList>
    </citation>
    <scope>IDENTIFICATION</scope>
    <source>
        <tissue evidence="11 12">Young leaves</tissue>
    </source>
</reference>
<sequence length="642" mass="73047">MAKLPSQQSLQMESTHGSLLHELKIIWDEVGESEAERNKMLLELEQECLELYRRKVDQANRSKAQLRQAIADAEAEIAAICSAMGEPPVHVWQWNQNAGSLKEELKAIIPHLEEMKKRKNDRKNQILEVVEQIREILIEIRPTGYDLSTVAADESALSVRRVEELRGQLQLLQEEKADRLRKVMDHLHTLNSLCLVLGKDFKQMVSEVDPNLNETGGCKNTSDDTIERLTSAIQRLRDIKRQRMEKLQDLASTMLELWNLMDTPTEEQLNFQNVTCNIAASEHEITEPDALSVDFIKHVEAEVLRLEELKNSKMKELVLRKKSELEEIRRRAHLVAEGDTETEFAYEAVETGDADPSLILGQIEFQVSAAKEEAFSRKDMLERVEKWLAACEEESWLEEYNRDESRYSAGRGTHLALKRAEKARTLVSKIPAMVEALSVKTTAWEKERGNEFIYDGVRLLSMLEDYTTMRQEKEQERKRHRDQRRLQGQLIAAQEALFGSKPSPLKNMKKVTRTFSSGPSRRPSTPGATSQSDMPQSAKSSHAHRKSDDGSGLSAVRRDLDATTMPRKPFSPVVSDSNMPSTPTKRNSDNAEEEIGTRKSCMKIEANAPVSVICQAEVIDMPKDMEYSFEERRAGFVIKSSS</sequence>
<dbReference type="FunFam" id="1.20.58.1520:FF:000002">
    <property type="entry name" value="65-kDa microtubule-associated protein 6"/>
    <property type="match status" value="1"/>
</dbReference>
<reference evidence="10" key="1">
    <citation type="journal article" date="2019" name="Nat. Commun.">
        <title>Genome-wide association mapping of date palm fruit traits.</title>
        <authorList>
            <person name="Hazzouri K.M."/>
            <person name="Gros-Balthazard M."/>
            <person name="Flowers J.M."/>
            <person name="Copetti D."/>
            <person name="Lemansour A."/>
            <person name="Lebrun M."/>
            <person name="Masmoudi K."/>
            <person name="Ferrand S."/>
            <person name="Dhar M.I."/>
            <person name="Fresquez Z.A."/>
            <person name="Rosas U."/>
            <person name="Zhang J."/>
            <person name="Talag J."/>
            <person name="Lee S."/>
            <person name="Kudrna D."/>
            <person name="Powell R.F."/>
            <person name="Leitch I.J."/>
            <person name="Krueger R.R."/>
            <person name="Wing R.A."/>
            <person name="Amiri K.M.A."/>
            <person name="Purugganan M.D."/>
        </authorList>
    </citation>
    <scope>NUCLEOTIDE SEQUENCE [LARGE SCALE GENOMIC DNA]</scope>
    <source>
        <strain evidence="10">cv. Khalas</strain>
    </source>
</reference>
<dbReference type="InterPro" id="IPR007145">
    <property type="entry name" value="MAP65_Ase1_PRC1"/>
</dbReference>
<keyword evidence="7" id="KW-0539">Nucleus</keyword>
<dbReference type="Gene3D" id="1.20.58.1520">
    <property type="match status" value="1"/>
</dbReference>
<feature type="coiled-coil region" evidence="8">
    <location>
        <begin position="296"/>
        <end position="331"/>
    </location>
</feature>
<feature type="compositionally biased region" description="Polar residues" evidence="9">
    <location>
        <begin position="528"/>
        <end position="540"/>
    </location>
</feature>
<dbReference type="GO" id="GO:0005874">
    <property type="term" value="C:microtubule"/>
    <property type="evidence" value="ECO:0007669"/>
    <property type="project" value="UniProtKB-KW"/>
</dbReference>
<dbReference type="RefSeq" id="XP_026660571.2">
    <property type="nucleotide sequence ID" value="XM_026804770.2"/>
</dbReference>
<evidence type="ECO:0000256" key="4">
    <source>
        <dbReference type="ARBA" id="ARBA00022490"/>
    </source>
</evidence>
<evidence type="ECO:0000313" key="14">
    <source>
        <dbReference type="RefSeq" id="XP_038970695.1"/>
    </source>
</evidence>
<gene>
    <name evidence="11 12 13 14 15" type="primary">LOC103707389</name>
</gene>
<dbReference type="KEGG" id="pda:103707389"/>
<organism evidence="10 11">
    <name type="scientific">Phoenix dactylifera</name>
    <name type="common">Date palm</name>
    <dbReference type="NCBI Taxonomy" id="42345"/>
    <lineage>
        <taxon>Eukaryota</taxon>
        <taxon>Viridiplantae</taxon>
        <taxon>Streptophyta</taxon>
        <taxon>Embryophyta</taxon>
        <taxon>Tracheophyta</taxon>
        <taxon>Spermatophyta</taxon>
        <taxon>Magnoliopsida</taxon>
        <taxon>Liliopsida</taxon>
        <taxon>Arecaceae</taxon>
        <taxon>Coryphoideae</taxon>
        <taxon>Phoeniceae</taxon>
        <taxon>Phoenix</taxon>
    </lineage>
</organism>
<dbReference type="GO" id="GO:0008017">
    <property type="term" value="F:microtubule binding"/>
    <property type="evidence" value="ECO:0007669"/>
    <property type="project" value="InterPro"/>
</dbReference>
<feature type="compositionally biased region" description="Low complexity" evidence="9">
    <location>
        <begin position="513"/>
        <end position="527"/>
    </location>
</feature>
<dbReference type="GeneID" id="103707389"/>
<dbReference type="OrthoDB" id="772643at2759"/>
<evidence type="ECO:0000313" key="12">
    <source>
        <dbReference type="RefSeq" id="XP_026660571.2"/>
    </source>
</evidence>
<dbReference type="GO" id="GO:0005819">
    <property type="term" value="C:spindle"/>
    <property type="evidence" value="ECO:0007669"/>
    <property type="project" value="TreeGrafter"/>
</dbReference>
<keyword evidence="6" id="KW-0493">Microtubule</keyword>
<proteinExistence type="inferred from homology"/>
<dbReference type="RefSeq" id="XP_038970695.1">
    <property type="nucleotide sequence ID" value="XM_039114767.1"/>
</dbReference>
<dbReference type="GO" id="GO:0000226">
    <property type="term" value="P:microtubule cytoskeleton organization"/>
    <property type="evidence" value="ECO:0007669"/>
    <property type="project" value="InterPro"/>
</dbReference>
<evidence type="ECO:0000313" key="10">
    <source>
        <dbReference type="Proteomes" id="UP000228380"/>
    </source>
</evidence>
<comment type="subcellular location">
    <subcellularLocation>
        <location evidence="2">Cytoplasm</location>
    </subcellularLocation>
    <subcellularLocation>
        <location evidence="1">Nucleus</location>
    </subcellularLocation>
</comment>
<dbReference type="Pfam" id="PF03999">
    <property type="entry name" value="MAP65_ASE1"/>
    <property type="match status" value="1"/>
</dbReference>
<evidence type="ECO:0000256" key="9">
    <source>
        <dbReference type="SAM" id="MobiDB-lite"/>
    </source>
</evidence>
<protein>
    <submittedName>
        <fullName evidence="11 12">65-kDa microtubule-associated protein 3-like isoform X1</fullName>
    </submittedName>
</protein>
<feature type="region of interest" description="Disordered" evidence="9">
    <location>
        <begin position="513"/>
        <end position="596"/>
    </location>
</feature>